<keyword evidence="3" id="KW-0804">Transcription</keyword>
<name>A0ABT4XWP9_9RHOB</name>
<keyword evidence="7" id="KW-1185">Reference proteome</keyword>
<proteinExistence type="predicted"/>
<gene>
    <name evidence="6" type="ORF">PFY00_16800</name>
</gene>
<dbReference type="SUPFAM" id="SSF48498">
    <property type="entry name" value="Tetracyclin repressor-like, C-terminal domain"/>
    <property type="match status" value="1"/>
</dbReference>
<evidence type="ECO:0000259" key="5">
    <source>
        <dbReference type="PROSITE" id="PS50977"/>
    </source>
</evidence>
<dbReference type="Gene3D" id="1.10.10.60">
    <property type="entry name" value="Homeodomain-like"/>
    <property type="match status" value="1"/>
</dbReference>
<dbReference type="Proteomes" id="UP001210720">
    <property type="component" value="Unassembled WGS sequence"/>
</dbReference>
<keyword evidence="1" id="KW-0805">Transcription regulation</keyword>
<evidence type="ECO:0000256" key="1">
    <source>
        <dbReference type="ARBA" id="ARBA00023015"/>
    </source>
</evidence>
<dbReference type="InterPro" id="IPR001647">
    <property type="entry name" value="HTH_TetR"/>
</dbReference>
<dbReference type="SUPFAM" id="SSF46689">
    <property type="entry name" value="Homeodomain-like"/>
    <property type="match status" value="1"/>
</dbReference>
<protein>
    <submittedName>
        <fullName evidence="6">TetR/AcrR family transcriptional regulator</fullName>
    </submittedName>
</protein>
<organism evidence="6 7">
    <name type="scientific">Thalassococcus lentus</name>
    <dbReference type="NCBI Taxonomy" id="1210524"/>
    <lineage>
        <taxon>Bacteria</taxon>
        <taxon>Pseudomonadati</taxon>
        <taxon>Pseudomonadota</taxon>
        <taxon>Alphaproteobacteria</taxon>
        <taxon>Rhodobacterales</taxon>
        <taxon>Roseobacteraceae</taxon>
        <taxon>Thalassococcus</taxon>
    </lineage>
</organism>
<keyword evidence="2 4" id="KW-0238">DNA-binding</keyword>
<dbReference type="InterPro" id="IPR050109">
    <property type="entry name" value="HTH-type_TetR-like_transc_reg"/>
</dbReference>
<dbReference type="Gene3D" id="1.10.357.10">
    <property type="entry name" value="Tetracycline Repressor, domain 2"/>
    <property type="match status" value="1"/>
</dbReference>
<feature type="domain" description="HTH tetR-type" evidence="5">
    <location>
        <begin position="10"/>
        <end position="70"/>
    </location>
</feature>
<dbReference type="Pfam" id="PF16859">
    <property type="entry name" value="TetR_C_11"/>
    <property type="match status" value="1"/>
</dbReference>
<sequence>MDKPADPRLDATRRRALDAALHLLETQGVLAVTHAGICRETGISRSTLYRHWPKLDALRNTAFARATRGGRKKSIKPADGTLRDDLLWILGTLVSSLNETPWGKIAPQVIGTAAVDEQAKDLLEKWVRDRSVNVRSIFDSAIARGEIAADAPVEQMIEFAISVPYFRKCMSGKALDAMWLETHVDLICAMAGVTPQNP</sequence>
<evidence type="ECO:0000256" key="2">
    <source>
        <dbReference type="ARBA" id="ARBA00023125"/>
    </source>
</evidence>
<dbReference type="RefSeq" id="WP_271433752.1">
    <property type="nucleotide sequence ID" value="NZ_JAQIOY010000009.1"/>
</dbReference>
<evidence type="ECO:0000256" key="4">
    <source>
        <dbReference type="PROSITE-ProRule" id="PRU00335"/>
    </source>
</evidence>
<dbReference type="Pfam" id="PF00440">
    <property type="entry name" value="TetR_N"/>
    <property type="match status" value="1"/>
</dbReference>
<dbReference type="PANTHER" id="PTHR30055:SF148">
    <property type="entry name" value="TETR-FAMILY TRANSCRIPTIONAL REGULATOR"/>
    <property type="match status" value="1"/>
</dbReference>
<dbReference type="InterPro" id="IPR036271">
    <property type="entry name" value="Tet_transcr_reg_TetR-rel_C_sf"/>
</dbReference>
<evidence type="ECO:0000313" key="7">
    <source>
        <dbReference type="Proteomes" id="UP001210720"/>
    </source>
</evidence>
<dbReference type="EMBL" id="JAQIOY010000009">
    <property type="protein sequence ID" value="MDA7426396.1"/>
    <property type="molecule type" value="Genomic_DNA"/>
</dbReference>
<dbReference type="InterPro" id="IPR011075">
    <property type="entry name" value="TetR_C"/>
</dbReference>
<dbReference type="InterPro" id="IPR009057">
    <property type="entry name" value="Homeodomain-like_sf"/>
</dbReference>
<accession>A0ABT4XWP9</accession>
<comment type="caution">
    <text evidence="6">The sequence shown here is derived from an EMBL/GenBank/DDBJ whole genome shotgun (WGS) entry which is preliminary data.</text>
</comment>
<evidence type="ECO:0000313" key="6">
    <source>
        <dbReference type="EMBL" id="MDA7426396.1"/>
    </source>
</evidence>
<feature type="DNA-binding region" description="H-T-H motif" evidence="4">
    <location>
        <begin position="33"/>
        <end position="52"/>
    </location>
</feature>
<dbReference type="PANTHER" id="PTHR30055">
    <property type="entry name" value="HTH-TYPE TRANSCRIPTIONAL REGULATOR RUTR"/>
    <property type="match status" value="1"/>
</dbReference>
<evidence type="ECO:0000256" key="3">
    <source>
        <dbReference type="ARBA" id="ARBA00023163"/>
    </source>
</evidence>
<reference evidence="6 7" key="1">
    <citation type="submission" date="2023-01" db="EMBL/GenBank/DDBJ databases">
        <title>Thalassococcus onchidii sp. nov., isolated from a marine invertebrate from the South China Sea.</title>
        <authorList>
            <person name="Xu S."/>
            <person name="Liu Z."/>
            <person name="Xu Y."/>
        </authorList>
    </citation>
    <scope>NUCLEOTIDE SEQUENCE [LARGE SCALE GENOMIC DNA]</scope>
    <source>
        <strain evidence="6 7">KCTC 32084</strain>
    </source>
</reference>
<dbReference type="PROSITE" id="PS50977">
    <property type="entry name" value="HTH_TETR_2"/>
    <property type="match status" value="1"/>
</dbReference>